<geneLocation type="mitochondrion" evidence="3"/>
<keyword evidence="4" id="KW-1185">Reference proteome</keyword>
<name>A0A0G4J6I5_PLABS</name>
<sequence>MASDPPAPPLRQPPRPLVRAFPNPTPPQGGLVRRLPTWSSKRVSPHGAGQPPSPDQPPSYAPNVTTYSPVGDDGTTSFRKIVPTDEEEAVNPIMASDAFHTDLPPPPPYTNCPKIYVSGNVTRRLPAIRNKTPRLAPDPAKTLRHSSSSAAADTSRTMHPAPPRGPPPPPPQRAPPPMPTTAHPGYDRGPAPPPPHRPPRGYTASAPVLDMDRVNWTKNRLVRAVQDARAQGQFDTANALSANVQQLDQLMAQLSRSQNPNEQAQILFALNAFLDRL</sequence>
<dbReference type="EMBL" id="CDSF01000133">
    <property type="protein sequence ID" value="CEP02906.1"/>
    <property type="molecule type" value="Genomic_DNA"/>
</dbReference>
<evidence type="ECO:0000313" key="4">
    <source>
        <dbReference type="Proteomes" id="UP000039324"/>
    </source>
</evidence>
<feature type="compositionally biased region" description="Pro residues" evidence="1">
    <location>
        <begin position="160"/>
        <end position="179"/>
    </location>
</feature>
<feature type="compositionally biased region" description="Polar residues" evidence="1">
    <location>
        <begin position="63"/>
        <end position="78"/>
    </location>
</feature>
<reference evidence="3 5" key="2">
    <citation type="submission" date="2018-03" db="EMBL/GenBank/DDBJ databases">
        <authorList>
            <person name="Fogelqvist J."/>
        </authorList>
    </citation>
    <scope>NUCLEOTIDE SEQUENCE [LARGE SCALE GENOMIC DNA]</scope>
</reference>
<protein>
    <submittedName>
        <fullName evidence="2">Uncharacterized protein</fullName>
    </submittedName>
</protein>
<dbReference type="Proteomes" id="UP000290189">
    <property type="component" value="Unassembled WGS sequence"/>
</dbReference>
<proteinExistence type="predicted"/>
<accession>A0A0G4J6I5</accession>
<gene>
    <name evidence="2" type="ORF">PBRA_002873</name>
    <name evidence="3" type="ORF">PLBR_LOCUS2226</name>
</gene>
<keyword evidence="3" id="KW-0496">Mitochondrion</keyword>
<dbReference type="EMBL" id="OVEO01000003">
    <property type="protein sequence ID" value="SPQ95011.1"/>
    <property type="molecule type" value="Genomic_DNA"/>
</dbReference>
<evidence type="ECO:0000313" key="2">
    <source>
        <dbReference type="EMBL" id="CEP02906.1"/>
    </source>
</evidence>
<feature type="region of interest" description="Disordered" evidence="1">
    <location>
        <begin position="1"/>
        <end position="206"/>
    </location>
</feature>
<reference evidence="2 4" key="1">
    <citation type="submission" date="2015-02" db="EMBL/GenBank/DDBJ databases">
        <authorList>
            <person name="Chooi Y.-H."/>
        </authorList>
    </citation>
    <scope>NUCLEOTIDE SEQUENCE [LARGE SCALE GENOMIC DNA]</scope>
    <source>
        <strain evidence="2">E3</strain>
    </source>
</reference>
<evidence type="ECO:0000313" key="3">
    <source>
        <dbReference type="EMBL" id="SPQ95011.1"/>
    </source>
</evidence>
<organism evidence="2 4">
    <name type="scientific">Plasmodiophora brassicae</name>
    <name type="common">Clubroot disease agent</name>
    <dbReference type="NCBI Taxonomy" id="37360"/>
    <lineage>
        <taxon>Eukaryota</taxon>
        <taxon>Sar</taxon>
        <taxon>Rhizaria</taxon>
        <taxon>Endomyxa</taxon>
        <taxon>Phytomyxea</taxon>
        <taxon>Plasmodiophorida</taxon>
        <taxon>Plasmodiophoridae</taxon>
        <taxon>Plasmodiophora</taxon>
    </lineage>
</organism>
<feature type="compositionally biased region" description="Pro residues" evidence="1">
    <location>
        <begin position="1"/>
        <end position="16"/>
    </location>
</feature>
<feature type="compositionally biased region" description="Pro residues" evidence="1">
    <location>
        <begin position="51"/>
        <end position="60"/>
    </location>
</feature>
<evidence type="ECO:0000313" key="5">
    <source>
        <dbReference type="Proteomes" id="UP000290189"/>
    </source>
</evidence>
<dbReference type="AlphaFoldDB" id="A0A0G4J6I5"/>
<evidence type="ECO:0000256" key="1">
    <source>
        <dbReference type="SAM" id="MobiDB-lite"/>
    </source>
</evidence>
<dbReference type="Proteomes" id="UP000039324">
    <property type="component" value="Unassembled WGS sequence"/>
</dbReference>